<proteinExistence type="inferred from homology"/>
<feature type="chain" id="PRO_5047206204" description="Peptidase S1 domain-containing protein" evidence="3">
    <location>
        <begin position="23"/>
        <end position="234"/>
    </location>
</feature>
<feature type="domain" description="Peptidase S1" evidence="4">
    <location>
        <begin position="41"/>
        <end position="234"/>
    </location>
</feature>
<dbReference type="SMART" id="SM00020">
    <property type="entry name" value="Tryp_SPc"/>
    <property type="match status" value="1"/>
</dbReference>
<keyword evidence="3" id="KW-0732">Signal</keyword>
<keyword evidence="1" id="KW-1015">Disulfide bond</keyword>
<evidence type="ECO:0000259" key="4">
    <source>
        <dbReference type="PROSITE" id="PS50240"/>
    </source>
</evidence>
<dbReference type="InterPro" id="IPR001314">
    <property type="entry name" value="Peptidase_S1A"/>
</dbReference>
<keyword evidence="6" id="KW-1185">Reference proteome</keyword>
<dbReference type="PROSITE" id="PS50240">
    <property type="entry name" value="TRYPSIN_DOM"/>
    <property type="match status" value="1"/>
</dbReference>
<evidence type="ECO:0000256" key="3">
    <source>
        <dbReference type="SAM" id="SignalP"/>
    </source>
</evidence>
<feature type="signal peptide" evidence="3">
    <location>
        <begin position="1"/>
        <end position="22"/>
    </location>
</feature>
<dbReference type="InterPro" id="IPR001254">
    <property type="entry name" value="Trypsin_dom"/>
</dbReference>
<comment type="similarity">
    <text evidence="2">Belongs to the peptidase S1 family. CLIP subfamily.</text>
</comment>
<dbReference type="SUPFAM" id="SSF50494">
    <property type="entry name" value="Trypsin-like serine proteases"/>
    <property type="match status" value="1"/>
</dbReference>
<sequence>MCKIDINYVSLLVISVFTPLDALENETITEQTVEDVHYRKDFPYQVSLHYSHNDEFICGGTIISSTVVLTAAHCMYYKWGGLLPPIIVTVSAGKTNLNETAWRNFDVDSITLHPLFNKTSMEYDLAVIEVNDQFPTSDVIGSVTVEKAIPEAQYNECFVTGWPQQSLNLELTEVVITTCYNYPERICTVKRNENETTCINEAGVPLICDRETGGHFIHRARLQRSRSTNPFRKC</sequence>
<evidence type="ECO:0000256" key="2">
    <source>
        <dbReference type="ARBA" id="ARBA00024195"/>
    </source>
</evidence>
<dbReference type="Pfam" id="PF00089">
    <property type="entry name" value="Trypsin"/>
    <property type="match status" value="1"/>
</dbReference>
<evidence type="ECO:0000313" key="5">
    <source>
        <dbReference type="EMBL" id="KAJ8976045.1"/>
    </source>
</evidence>
<dbReference type="PANTHER" id="PTHR24256">
    <property type="entry name" value="TRYPTASE-RELATED"/>
    <property type="match status" value="1"/>
</dbReference>
<dbReference type="Gene3D" id="2.40.10.10">
    <property type="entry name" value="Trypsin-like serine proteases"/>
    <property type="match status" value="1"/>
</dbReference>
<accession>A0ABQ9JCY9</accession>
<dbReference type="InterPro" id="IPR051487">
    <property type="entry name" value="Ser/Thr_Proteases_Immune/Dev"/>
</dbReference>
<evidence type="ECO:0000313" key="6">
    <source>
        <dbReference type="Proteomes" id="UP001162164"/>
    </source>
</evidence>
<comment type="caution">
    <text evidence="5">The sequence shown here is derived from an EMBL/GenBank/DDBJ whole genome shotgun (WGS) entry which is preliminary data.</text>
</comment>
<dbReference type="EMBL" id="JAPWTJ010000735">
    <property type="protein sequence ID" value="KAJ8976045.1"/>
    <property type="molecule type" value="Genomic_DNA"/>
</dbReference>
<dbReference type="Proteomes" id="UP001162164">
    <property type="component" value="Unassembled WGS sequence"/>
</dbReference>
<dbReference type="PRINTS" id="PR00722">
    <property type="entry name" value="CHYMOTRYPSIN"/>
</dbReference>
<dbReference type="InterPro" id="IPR018114">
    <property type="entry name" value="TRYPSIN_HIS"/>
</dbReference>
<organism evidence="5 6">
    <name type="scientific">Molorchus minor</name>
    <dbReference type="NCBI Taxonomy" id="1323400"/>
    <lineage>
        <taxon>Eukaryota</taxon>
        <taxon>Metazoa</taxon>
        <taxon>Ecdysozoa</taxon>
        <taxon>Arthropoda</taxon>
        <taxon>Hexapoda</taxon>
        <taxon>Insecta</taxon>
        <taxon>Pterygota</taxon>
        <taxon>Neoptera</taxon>
        <taxon>Endopterygota</taxon>
        <taxon>Coleoptera</taxon>
        <taxon>Polyphaga</taxon>
        <taxon>Cucujiformia</taxon>
        <taxon>Chrysomeloidea</taxon>
        <taxon>Cerambycidae</taxon>
        <taxon>Lamiinae</taxon>
        <taxon>Monochamini</taxon>
        <taxon>Molorchus</taxon>
    </lineage>
</organism>
<dbReference type="InterPro" id="IPR043504">
    <property type="entry name" value="Peptidase_S1_PA_chymotrypsin"/>
</dbReference>
<protein>
    <recommendedName>
        <fullName evidence="4">Peptidase S1 domain-containing protein</fullName>
    </recommendedName>
</protein>
<gene>
    <name evidence="5" type="ORF">NQ317_014097</name>
</gene>
<reference evidence="5" key="1">
    <citation type="journal article" date="2023" name="Insect Mol. Biol.">
        <title>Genome sequencing provides insights into the evolution of gene families encoding plant cell wall-degrading enzymes in longhorned beetles.</title>
        <authorList>
            <person name="Shin N.R."/>
            <person name="Okamura Y."/>
            <person name="Kirsch R."/>
            <person name="Pauchet Y."/>
        </authorList>
    </citation>
    <scope>NUCLEOTIDE SEQUENCE</scope>
    <source>
        <strain evidence="5">MMC_N1</strain>
    </source>
</reference>
<dbReference type="InterPro" id="IPR009003">
    <property type="entry name" value="Peptidase_S1_PA"/>
</dbReference>
<name>A0ABQ9JCY9_9CUCU</name>
<evidence type="ECO:0000256" key="1">
    <source>
        <dbReference type="ARBA" id="ARBA00023157"/>
    </source>
</evidence>
<dbReference type="PROSITE" id="PS00134">
    <property type="entry name" value="TRYPSIN_HIS"/>
    <property type="match status" value="1"/>
</dbReference>